<dbReference type="GO" id="GO:0040027">
    <property type="term" value="P:negative regulation of vulval development"/>
    <property type="evidence" value="ECO:0007669"/>
    <property type="project" value="EnsemblMetazoa"/>
</dbReference>
<dbReference type="EnsemblMetazoa" id="CJA10250.1">
    <property type="protein sequence ID" value="CJA10250.1"/>
    <property type="gene ID" value="WBGene00129454"/>
</dbReference>
<evidence type="ECO:0000313" key="9">
    <source>
        <dbReference type="Proteomes" id="UP000005237"/>
    </source>
</evidence>
<evidence type="ECO:0000313" key="8">
    <source>
        <dbReference type="EnsemblMetazoa" id="CJA10250.1"/>
    </source>
</evidence>
<dbReference type="GO" id="GO:0010468">
    <property type="term" value="P:regulation of gene expression"/>
    <property type="evidence" value="ECO:0007669"/>
    <property type="project" value="EnsemblMetazoa"/>
</dbReference>
<dbReference type="PROSITE" id="PS00028">
    <property type="entry name" value="ZINC_FINGER_C2H2_1"/>
    <property type="match status" value="5"/>
</dbReference>
<feature type="domain" description="C2H2-type" evidence="7">
    <location>
        <begin position="433"/>
        <end position="457"/>
    </location>
</feature>
<dbReference type="InterPro" id="IPR036236">
    <property type="entry name" value="Znf_C2H2_sf"/>
</dbReference>
<dbReference type="GO" id="GO:0008270">
    <property type="term" value="F:zinc ion binding"/>
    <property type="evidence" value="ECO:0007669"/>
    <property type="project" value="UniProtKB-KW"/>
</dbReference>
<dbReference type="PANTHER" id="PTHR24379">
    <property type="entry name" value="KRAB AND ZINC FINGER DOMAIN-CONTAINING"/>
    <property type="match status" value="1"/>
</dbReference>
<dbReference type="SUPFAM" id="SSF57667">
    <property type="entry name" value="beta-beta-alpha zinc fingers"/>
    <property type="match status" value="1"/>
</dbReference>
<dbReference type="EnsemblMetazoa" id="CJA10250.2">
    <property type="protein sequence ID" value="CJA10250.2"/>
    <property type="gene ID" value="WBGene00129454"/>
</dbReference>
<evidence type="ECO:0000256" key="1">
    <source>
        <dbReference type="ARBA" id="ARBA00022723"/>
    </source>
</evidence>
<proteinExistence type="predicted"/>
<evidence type="ECO:0000256" key="4">
    <source>
        <dbReference type="ARBA" id="ARBA00022833"/>
    </source>
</evidence>
<feature type="compositionally biased region" description="Polar residues" evidence="6">
    <location>
        <begin position="63"/>
        <end position="73"/>
    </location>
</feature>
<keyword evidence="2" id="KW-0677">Repeat</keyword>
<dbReference type="PROSITE" id="PS50157">
    <property type="entry name" value="ZINC_FINGER_C2H2_2"/>
    <property type="match status" value="2"/>
</dbReference>
<dbReference type="GO" id="GO:0042826">
    <property type="term" value="F:histone deacetylase binding"/>
    <property type="evidence" value="ECO:0007669"/>
    <property type="project" value="EnsemblMetazoa"/>
</dbReference>
<evidence type="ECO:0000256" key="6">
    <source>
        <dbReference type="SAM" id="MobiDB-lite"/>
    </source>
</evidence>
<dbReference type="GO" id="GO:0005634">
    <property type="term" value="C:nucleus"/>
    <property type="evidence" value="ECO:0007669"/>
    <property type="project" value="EnsemblMetazoa"/>
</dbReference>
<feature type="compositionally biased region" description="Acidic residues" evidence="6">
    <location>
        <begin position="74"/>
        <end position="89"/>
    </location>
</feature>
<organism evidence="8 9">
    <name type="scientific">Caenorhabditis japonica</name>
    <dbReference type="NCBI Taxonomy" id="281687"/>
    <lineage>
        <taxon>Eukaryota</taxon>
        <taxon>Metazoa</taxon>
        <taxon>Ecdysozoa</taxon>
        <taxon>Nematoda</taxon>
        <taxon>Chromadorea</taxon>
        <taxon>Rhabditida</taxon>
        <taxon>Rhabditina</taxon>
        <taxon>Rhabditomorpha</taxon>
        <taxon>Rhabditoidea</taxon>
        <taxon>Rhabditidae</taxon>
        <taxon>Peloderinae</taxon>
        <taxon>Caenorhabditis</taxon>
    </lineage>
</organism>
<accession>A0A8R1HS84</accession>
<feature type="region of interest" description="Disordered" evidence="6">
    <location>
        <begin position="1"/>
        <end position="90"/>
    </location>
</feature>
<dbReference type="InterPro" id="IPR013087">
    <property type="entry name" value="Znf_C2H2_type"/>
</dbReference>
<feature type="domain" description="C2H2-type" evidence="7">
    <location>
        <begin position="404"/>
        <end position="432"/>
    </location>
</feature>
<dbReference type="AlphaFoldDB" id="A0A8R1HS84"/>
<dbReference type="SMART" id="SM00355">
    <property type="entry name" value="ZnF_C2H2"/>
    <property type="match status" value="7"/>
</dbReference>
<dbReference type="GO" id="GO:0042001">
    <property type="term" value="P:hermaphrodite somatic sex determination"/>
    <property type="evidence" value="ECO:0007669"/>
    <property type="project" value="EnsemblMetazoa"/>
</dbReference>
<evidence type="ECO:0000256" key="5">
    <source>
        <dbReference type="PROSITE-ProRule" id="PRU00042"/>
    </source>
</evidence>
<reference evidence="9" key="1">
    <citation type="submission" date="2010-08" db="EMBL/GenBank/DDBJ databases">
        <authorList>
            <consortium name="Caenorhabditis japonica Sequencing Consortium"/>
            <person name="Wilson R.K."/>
        </authorList>
    </citation>
    <scope>NUCLEOTIDE SEQUENCE [LARGE SCALE GENOMIC DNA]</scope>
    <source>
        <strain evidence="9">DF5081</strain>
    </source>
</reference>
<dbReference type="Gene3D" id="3.30.160.60">
    <property type="entry name" value="Classic Zinc Finger"/>
    <property type="match status" value="1"/>
</dbReference>
<keyword evidence="3 5" id="KW-0863">Zinc-finger</keyword>
<dbReference type="Proteomes" id="UP000005237">
    <property type="component" value="Unassembled WGS sequence"/>
</dbReference>
<name>A0A8R1HS84_CAEJA</name>
<evidence type="ECO:0000256" key="2">
    <source>
        <dbReference type="ARBA" id="ARBA00022737"/>
    </source>
</evidence>
<keyword evidence="1" id="KW-0479">Metal-binding</keyword>
<keyword evidence="9" id="KW-1185">Reference proteome</keyword>
<evidence type="ECO:0000259" key="7">
    <source>
        <dbReference type="PROSITE" id="PS50157"/>
    </source>
</evidence>
<evidence type="ECO:0000256" key="3">
    <source>
        <dbReference type="ARBA" id="ARBA00022771"/>
    </source>
</evidence>
<feature type="compositionally biased region" description="Basic and acidic residues" evidence="6">
    <location>
        <begin position="18"/>
        <end position="29"/>
    </location>
</feature>
<keyword evidence="4" id="KW-0862">Zinc</keyword>
<dbReference type="PANTHER" id="PTHR24379:SF121">
    <property type="entry name" value="C2H2-TYPE DOMAIN-CONTAINING PROTEIN"/>
    <property type="match status" value="1"/>
</dbReference>
<protein>
    <recommendedName>
        <fullName evidence="7">C2H2-type domain-containing protein</fullName>
    </recommendedName>
</protein>
<sequence>MDSSDRLEDSDGNSLTAEQHRGSKMKQESGVDYDGEQAAKMQKLTELSVETDESRWDLKSMFNLKSQPNTNGTEGEDVEMYDDDDEDEDGNMKSKNMIAELISQALAQQSKEYAEKTNAETEKERAKLSGVGELLRTMRGESNPIAKKRIVLDELGFIERDPSKYPLCRIAEVQQTLTLTDHQEGIDLPVPNGPTDVRIVRKMIRQKMVRCKKCKNRFIEKNIYERHLRDKHPALYEEYIREQEEEVELQRLEEIEANRIEELQTGGFIPPENEISQPSEDPNHIPLPGENNGGMIPRFDYYGRIKQLKRPYKKKVSPQCPFCDKRFRNEFSLKKHFAKKHEEMVEFKQCLKCFKCVESDQEMQSHECELTYVCFECTPIRNLCTDLRLLNHRKKFHRGANSGFRCSFCNMKFLTPRKLRKHKKMSHVFTKTYQCHFCEEIFISEVAVMTHERMHTGIIKFECKVCDYRANRYVLMEEHKKAEHGYVCAICHERYAEYPELKHHVYEEHGGYLAADEPSAYVEPPQMWILYKGE</sequence>
<reference evidence="8" key="2">
    <citation type="submission" date="2022-06" db="UniProtKB">
        <authorList>
            <consortium name="EnsemblMetazoa"/>
        </authorList>
    </citation>
    <scope>IDENTIFICATION</scope>
    <source>
        <strain evidence="8">DF5081</strain>
    </source>
</reference>